<keyword evidence="4" id="KW-1185">Reference proteome</keyword>
<comment type="caution">
    <text evidence="3">The sequence shown here is derived from an EMBL/GenBank/DDBJ whole genome shotgun (WGS) entry which is preliminary data.</text>
</comment>
<organism evidence="3 4">
    <name type="scientific">Coregonus suidteri</name>
    <dbReference type="NCBI Taxonomy" id="861788"/>
    <lineage>
        <taxon>Eukaryota</taxon>
        <taxon>Metazoa</taxon>
        <taxon>Chordata</taxon>
        <taxon>Craniata</taxon>
        <taxon>Vertebrata</taxon>
        <taxon>Euteleostomi</taxon>
        <taxon>Actinopterygii</taxon>
        <taxon>Neopterygii</taxon>
        <taxon>Teleostei</taxon>
        <taxon>Protacanthopterygii</taxon>
        <taxon>Salmoniformes</taxon>
        <taxon>Salmonidae</taxon>
        <taxon>Coregoninae</taxon>
        <taxon>Coregonus</taxon>
    </lineage>
</organism>
<sequence>MLERGNKDLMEKRKKSHSKLQAKRTESATLQAGITFEEDKVAAQILKMAKCTVSCDKDKVYVKPKSLTLDPSVKFEDYLEIDFQKPSNYGGEVEFIKYISRGKEVKAFFTEDAAEMEA</sequence>
<dbReference type="AlphaFoldDB" id="A0AAN8QT59"/>
<accession>A0AAN8QT59</accession>
<reference evidence="3 4" key="1">
    <citation type="submission" date="2021-04" db="EMBL/GenBank/DDBJ databases">
        <authorList>
            <person name="De Guttry C."/>
            <person name="Zahm M."/>
            <person name="Klopp C."/>
            <person name="Cabau C."/>
            <person name="Louis A."/>
            <person name="Berthelot C."/>
            <person name="Parey E."/>
            <person name="Roest Crollius H."/>
            <person name="Montfort J."/>
            <person name="Robinson-Rechavi M."/>
            <person name="Bucao C."/>
            <person name="Bouchez O."/>
            <person name="Gislard M."/>
            <person name="Lluch J."/>
            <person name="Milhes M."/>
            <person name="Lampietro C."/>
            <person name="Lopez Roques C."/>
            <person name="Donnadieu C."/>
            <person name="Braasch I."/>
            <person name="Desvignes T."/>
            <person name="Postlethwait J."/>
            <person name="Bobe J."/>
            <person name="Wedekind C."/>
            <person name="Guiguen Y."/>
        </authorList>
    </citation>
    <scope>NUCLEOTIDE SEQUENCE [LARGE SCALE GENOMIC DNA]</scope>
    <source>
        <strain evidence="3">Cs_M1</strain>
        <tissue evidence="3">Blood</tissue>
    </source>
</reference>
<evidence type="ECO:0000313" key="4">
    <source>
        <dbReference type="Proteomes" id="UP001356427"/>
    </source>
</evidence>
<feature type="region of interest" description="Disordered" evidence="1">
    <location>
        <begin position="1"/>
        <end position="26"/>
    </location>
</feature>
<name>A0AAN8QT59_9TELE</name>
<proteinExistence type="predicted"/>
<dbReference type="Pfam" id="PF07292">
    <property type="entry name" value="NID"/>
    <property type="match status" value="1"/>
</dbReference>
<feature type="compositionally biased region" description="Basic residues" evidence="1">
    <location>
        <begin position="12"/>
        <end position="22"/>
    </location>
</feature>
<dbReference type="InterPro" id="IPR009909">
    <property type="entry name" value="Nmi/IFP35_dom"/>
</dbReference>
<dbReference type="Proteomes" id="UP001356427">
    <property type="component" value="Unassembled WGS sequence"/>
</dbReference>
<evidence type="ECO:0000313" key="3">
    <source>
        <dbReference type="EMBL" id="KAK6310023.1"/>
    </source>
</evidence>
<dbReference type="EMBL" id="JAGTTL010000017">
    <property type="protein sequence ID" value="KAK6310023.1"/>
    <property type="molecule type" value="Genomic_DNA"/>
</dbReference>
<evidence type="ECO:0000259" key="2">
    <source>
        <dbReference type="Pfam" id="PF07292"/>
    </source>
</evidence>
<evidence type="ECO:0000256" key="1">
    <source>
        <dbReference type="SAM" id="MobiDB-lite"/>
    </source>
</evidence>
<protein>
    <recommendedName>
        <fullName evidence="2">NID domain-containing protein</fullName>
    </recommendedName>
</protein>
<gene>
    <name evidence="3" type="ORF">J4Q44_G00199040</name>
</gene>
<feature type="compositionally biased region" description="Basic and acidic residues" evidence="1">
    <location>
        <begin position="1"/>
        <end position="11"/>
    </location>
</feature>
<feature type="domain" description="NID" evidence="2">
    <location>
        <begin position="33"/>
        <end position="76"/>
    </location>
</feature>